<sequence length="365" mass="41586">MAKSPLSTNRFFIIFISWWAIWAFLQTGTLLSFGLGTGTALVDSVVTNGLVGLSCGFLANNMQYYIPKQERYWYIFFISLGLTTLVLLACKAILVPLISDKVNGGTYAQFFNKSWAIRYDLIFLQIGCMSILSVLWYSTAEERENRKRHTDAERLAKEAELFKLRQQLAPHFLFNSLNSISALIGSQPEQARKMIQQLSDFLRGNLRKEEQQSVPLSEELQYLELYLDIEKVRFGHRLDTHIECNPDCMSSKLPPMLLQPIVENAIKFGLYDTTEDVTIAIRARVDGRYVVIEVENPFDPETSRPKKGTGFGLSSIQRRLYLLFARPDLLETRVDGNLFTTIVRIPQPESPVPRPDPPTDNTQTS</sequence>
<dbReference type="EMBL" id="BMJC01000008">
    <property type="protein sequence ID" value="GGB25247.1"/>
    <property type="molecule type" value="Genomic_DNA"/>
</dbReference>
<keyword evidence="2" id="KW-1133">Transmembrane helix</keyword>
<organism evidence="4 5">
    <name type="scientific">Puia dinghuensis</name>
    <dbReference type="NCBI Taxonomy" id="1792502"/>
    <lineage>
        <taxon>Bacteria</taxon>
        <taxon>Pseudomonadati</taxon>
        <taxon>Bacteroidota</taxon>
        <taxon>Chitinophagia</taxon>
        <taxon>Chitinophagales</taxon>
        <taxon>Chitinophagaceae</taxon>
        <taxon>Puia</taxon>
    </lineage>
</organism>
<feature type="transmembrane region" description="Helical" evidence="2">
    <location>
        <begin position="12"/>
        <end position="35"/>
    </location>
</feature>
<name>A0A8J2XUE7_9BACT</name>
<dbReference type="GO" id="GO:0000155">
    <property type="term" value="F:phosphorelay sensor kinase activity"/>
    <property type="evidence" value="ECO:0007669"/>
    <property type="project" value="InterPro"/>
</dbReference>
<comment type="caution">
    <text evidence="4">The sequence shown here is derived from an EMBL/GenBank/DDBJ whole genome shotgun (WGS) entry which is preliminary data.</text>
</comment>
<protein>
    <recommendedName>
        <fullName evidence="3">Signal transduction histidine kinase internal region domain-containing protein</fullName>
    </recommendedName>
</protein>
<keyword evidence="2" id="KW-0812">Transmembrane</keyword>
<dbReference type="GO" id="GO:0016020">
    <property type="term" value="C:membrane"/>
    <property type="evidence" value="ECO:0007669"/>
    <property type="project" value="InterPro"/>
</dbReference>
<dbReference type="Proteomes" id="UP000607559">
    <property type="component" value="Unassembled WGS sequence"/>
</dbReference>
<evidence type="ECO:0000256" key="2">
    <source>
        <dbReference type="SAM" id="Phobius"/>
    </source>
</evidence>
<evidence type="ECO:0000259" key="3">
    <source>
        <dbReference type="Pfam" id="PF06580"/>
    </source>
</evidence>
<feature type="transmembrane region" description="Helical" evidence="2">
    <location>
        <begin position="115"/>
        <end position="138"/>
    </location>
</feature>
<dbReference type="InterPro" id="IPR010559">
    <property type="entry name" value="Sig_transdc_His_kin_internal"/>
</dbReference>
<keyword evidence="2" id="KW-0472">Membrane</keyword>
<dbReference type="Gene3D" id="3.30.565.10">
    <property type="entry name" value="Histidine kinase-like ATPase, C-terminal domain"/>
    <property type="match status" value="1"/>
</dbReference>
<accession>A0A8J2XUE7</accession>
<dbReference type="PANTHER" id="PTHR34220:SF7">
    <property type="entry name" value="SENSOR HISTIDINE KINASE YPDA"/>
    <property type="match status" value="1"/>
</dbReference>
<dbReference type="InterPro" id="IPR036890">
    <property type="entry name" value="HATPase_C_sf"/>
</dbReference>
<dbReference type="InterPro" id="IPR050640">
    <property type="entry name" value="Bact_2-comp_sensor_kinase"/>
</dbReference>
<feature type="compositionally biased region" description="Pro residues" evidence="1">
    <location>
        <begin position="348"/>
        <end position="358"/>
    </location>
</feature>
<dbReference type="Pfam" id="PF06580">
    <property type="entry name" value="His_kinase"/>
    <property type="match status" value="1"/>
</dbReference>
<proteinExistence type="predicted"/>
<feature type="transmembrane region" description="Helical" evidence="2">
    <location>
        <begin position="72"/>
        <end position="95"/>
    </location>
</feature>
<feature type="domain" description="Signal transduction histidine kinase internal region" evidence="3">
    <location>
        <begin position="159"/>
        <end position="238"/>
    </location>
</feature>
<reference evidence="4" key="1">
    <citation type="journal article" date="2014" name="Int. J. Syst. Evol. Microbiol.">
        <title>Complete genome sequence of Corynebacterium casei LMG S-19264T (=DSM 44701T), isolated from a smear-ripened cheese.</title>
        <authorList>
            <consortium name="US DOE Joint Genome Institute (JGI-PGF)"/>
            <person name="Walter F."/>
            <person name="Albersmeier A."/>
            <person name="Kalinowski J."/>
            <person name="Ruckert C."/>
        </authorList>
    </citation>
    <scope>NUCLEOTIDE SEQUENCE</scope>
    <source>
        <strain evidence="4">CGMCC 1.15448</strain>
    </source>
</reference>
<evidence type="ECO:0000313" key="4">
    <source>
        <dbReference type="EMBL" id="GGB25247.1"/>
    </source>
</evidence>
<gene>
    <name evidence="4" type="ORF">GCM10011511_56510</name>
</gene>
<dbReference type="SUPFAM" id="SSF55874">
    <property type="entry name" value="ATPase domain of HSP90 chaperone/DNA topoisomerase II/histidine kinase"/>
    <property type="match status" value="1"/>
</dbReference>
<dbReference type="AlphaFoldDB" id="A0A8J2XUE7"/>
<evidence type="ECO:0000256" key="1">
    <source>
        <dbReference type="SAM" id="MobiDB-lite"/>
    </source>
</evidence>
<keyword evidence="5" id="KW-1185">Reference proteome</keyword>
<feature type="region of interest" description="Disordered" evidence="1">
    <location>
        <begin position="345"/>
        <end position="365"/>
    </location>
</feature>
<feature type="transmembrane region" description="Helical" evidence="2">
    <location>
        <begin position="41"/>
        <end position="60"/>
    </location>
</feature>
<dbReference type="PANTHER" id="PTHR34220">
    <property type="entry name" value="SENSOR HISTIDINE KINASE YPDA"/>
    <property type="match status" value="1"/>
</dbReference>
<evidence type="ECO:0000313" key="5">
    <source>
        <dbReference type="Proteomes" id="UP000607559"/>
    </source>
</evidence>
<dbReference type="RefSeq" id="WP_188938100.1">
    <property type="nucleotide sequence ID" value="NZ_BMJC01000008.1"/>
</dbReference>
<reference evidence="4" key="2">
    <citation type="submission" date="2020-09" db="EMBL/GenBank/DDBJ databases">
        <authorList>
            <person name="Sun Q."/>
            <person name="Zhou Y."/>
        </authorList>
    </citation>
    <scope>NUCLEOTIDE SEQUENCE</scope>
    <source>
        <strain evidence="4">CGMCC 1.15448</strain>
    </source>
</reference>